<feature type="binding site" evidence="7">
    <location>
        <position position="135"/>
    </location>
    <ligand>
        <name>Zn(2+)</name>
        <dbReference type="ChEBI" id="CHEBI:29105"/>
        <label>2</label>
    </ligand>
</feature>
<sequence length="456" mass="47843">MIEVGRYRAVARCDALRRPPFSEAADSLFRPYLGEAHRATLAQVREWMEAAGMAVRLDAAGNLIGRYEAVTIPPQLAGEGDRTTRSARDAVVGADSDVNPTPRRSAGTSPEIRGGAKSLILASHIDSVRDAGAYDGPLGVMLAIEVVAALYTQNQRLPFAIEVYAFGDEEGSRFPASMLCSRAVCGQVARAQLDVADRDGISLAKALSDFGLDIDRFTDACRDPSELIGYIEAHIEQGPVLEAEGLALGVVTAIACQRRYAVTVTGVAGHAGTNSMALRRDALTAAAEMVLAIETVGRAGSDDLVATVGRFTVTPNAPNVVPGEVAFTIDVRAGEEAPRNVAADAILSRIEAIAAARGVTVAHHLIHDLPAAPCDPSMMDLLSQAVREAGHIPRRLVSGAGHDAMAFAGVTPTAMLFIRCKDGISHNPLEAVEPADAEAAFQALLGLVLKLGEASA</sequence>
<organism evidence="11 12">
    <name type="scientific">Asticcacaulis excentricus</name>
    <dbReference type="NCBI Taxonomy" id="78587"/>
    <lineage>
        <taxon>Bacteria</taxon>
        <taxon>Pseudomonadati</taxon>
        <taxon>Pseudomonadota</taxon>
        <taxon>Alphaproteobacteria</taxon>
        <taxon>Caulobacterales</taxon>
        <taxon>Caulobacteraceae</taxon>
        <taxon>Asticcacaulis</taxon>
    </lineage>
</organism>
<dbReference type="SUPFAM" id="SSF53187">
    <property type="entry name" value="Zn-dependent exopeptidases"/>
    <property type="match status" value="2"/>
</dbReference>
<comment type="cofactor">
    <cofactor evidence="7">
        <name>Zn(2+)</name>
        <dbReference type="ChEBI" id="CHEBI:29105"/>
    </cofactor>
    <text evidence="7">Binds 2 Zn(2+) ions per subunit.</text>
</comment>
<dbReference type="GO" id="GO:0016813">
    <property type="term" value="F:hydrolase activity, acting on carbon-nitrogen (but not peptide) bonds, in linear amidines"/>
    <property type="evidence" value="ECO:0007669"/>
    <property type="project" value="InterPro"/>
</dbReference>
<dbReference type="Proteomes" id="UP000278756">
    <property type="component" value="Chromosome 2"/>
</dbReference>
<evidence type="ECO:0000256" key="6">
    <source>
        <dbReference type="ARBA" id="ARBA00023211"/>
    </source>
</evidence>
<dbReference type="InterPro" id="IPR036264">
    <property type="entry name" value="Bact_exopeptidase_dim_dom"/>
</dbReference>
<comment type="cofactor">
    <cofactor evidence="1">
        <name>Mn(2+)</name>
        <dbReference type="ChEBI" id="CHEBI:29035"/>
    </cofactor>
</comment>
<accession>A0A3G9G3I5</accession>
<evidence type="ECO:0000256" key="9">
    <source>
        <dbReference type="SAM" id="MobiDB-lite"/>
    </source>
</evidence>
<evidence type="ECO:0000256" key="4">
    <source>
        <dbReference type="ARBA" id="ARBA00022723"/>
    </source>
</evidence>
<feature type="binding site" evidence="7">
    <location>
        <position position="234"/>
    </location>
    <ligand>
        <name>Zn(2+)</name>
        <dbReference type="ChEBI" id="CHEBI:29105"/>
        <label>1</label>
    </ligand>
</feature>
<dbReference type="Pfam" id="PF01546">
    <property type="entry name" value="Peptidase_M20"/>
    <property type="match status" value="1"/>
</dbReference>
<dbReference type="NCBIfam" id="TIGR01879">
    <property type="entry name" value="hydantase"/>
    <property type="match status" value="1"/>
</dbReference>
<evidence type="ECO:0000256" key="7">
    <source>
        <dbReference type="PIRSR" id="PIRSR001235-1"/>
    </source>
</evidence>
<dbReference type="PIRSF" id="PIRSF001235">
    <property type="entry name" value="Amidase_carbamoylase"/>
    <property type="match status" value="1"/>
</dbReference>
<feature type="domain" description="Peptidase M20 dimerisation" evidence="10">
    <location>
        <begin position="260"/>
        <end position="357"/>
    </location>
</feature>
<feature type="compositionally biased region" description="Basic and acidic residues" evidence="9">
    <location>
        <begin position="79"/>
        <end position="88"/>
    </location>
</feature>
<evidence type="ECO:0000256" key="8">
    <source>
        <dbReference type="PIRSR" id="PIRSR001235-2"/>
    </source>
</evidence>
<feature type="binding site" evidence="7">
    <location>
        <position position="135"/>
    </location>
    <ligand>
        <name>Zn(2+)</name>
        <dbReference type="ChEBI" id="CHEBI:29105"/>
        <label>1</label>
    </ligand>
</feature>
<reference evidence="12" key="1">
    <citation type="journal article" date="2017" name="Biotechnol. Biofuels">
        <title>Evaluation of environmental bacterial communities as a factor affecting the growth of duckweed Lemna minor.</title>
        <authorList>
            <person name="Ishizawa H."/>
            <person name="Kuroda M."/>
            <person name="Morikawa M."/>
            <person name="Ike M."/>
        </authorList>
    </citation>
    <scope>NUCLEOTIDE SEQUENCE [LARGE SCALE GENOMIC DNA]</scope>
    <source>
        <strain evidence="12">M6</strain>
    </source>
</reference>
<gene>
    <name evidence="11" type="ORF">EM6_2518</name>
</gene>
<comment type="similarity">
    <text evidence="2">Belongs to the peptidase M20 family.</text>
</comment>
<dbReference type="PANTHER" id="PTHR32494">
    <property type="entry name" value="ALLANTOATE DEIMINASE-RELATED"/>
    <property type="match status" value="1"/>
</dbReference>
<dbReference type="Gene3D" id="3.30.70.360">
    <property type="match status" value="1"/>
</dbReference>
<protein>
    <submittedName>
        <fullName evidence="11">N-carbamoyl-L-amino acid hydrolase</fullName>
        <ecNumber evidence="11">3.5.1.87</ecNumber>
    </submittedName>
</protein>
<evidence type="ECO:0000256" key="5">
    <source>
        <dbReference type="ARBA" id="ARBA00022801"/>
    </source>
</evidence>
<keyword evidence="7" id="KW-0862">Zinc</keyword>
<dbReference type="OrthoDB" id="9808195at2"/>
<keyword evidence="4 7" id="KW-0479">Metal-binding</keyword>
<dbReference type="InterPro" id="IPR002933">
    <property type="entry name" value="Peptidase_M20"/>
</dbReference>
<feature type="region of interest" description="Disordered" evidence="9">
    <location>
        <begin position="76"/>
        <end position="110"/>
    </location>
</feature>
<reference evidence="12" key="2">
    <citation type="journal article" date="2017" name="Plant Physiol. Biochem.">
        <title>Differential oxidative and antioxidative response of duckweed Lemna minor toward plant growth promoting/inhibiting bacteria.</title>
        <authorList>
            <person name="Ishizawa H."/>
            <person name="Kuroda M."/>
            <person name="Morikawa M."/>
            <person name="Ike M."/>
        </authorList>
    </citation>
    <scope>NUCLEOTIDE SEQUENCE [LARGE SCALE GENOMIC DNA]</scope>
    <source>
        <strain evidence="12">M6</strain>
    </source>
</reference>
<dbReference type="InterPro" id="IPR011650">
    <property type="entry name" value="Peptidase_M20_dimer"/>
</dbReference>
<evidence type="ECO:0000256" key="1">
    <source>
        <dbReference type="ARBA" id="ARBA00001936"/>
    </source>
</evidence>
<evidence type="ECO:0000313" key="11">
    <source>
        <dbReference type="EMBL" id="BBF81902.1"/>
    </source>
</evidence>
<feature type="binding site" evidence="7">
    <location>
        <position position="124"/>
    </location>
    <ligand>
        <name>Zn(2+)</name>
        <dbReference type="ChEBI" id="CHEBI:29105"/>
        <label>1</label>
    </ligand>
</feature>
<dbReference type="NCBIfam" id="NF006775">
    <property type="entry name" value="PRK09290.2-5"/>
    <property type="match status" value="1"/>
</dbReference>
<keyword evidence="5 11" id="KW-0378">Hydrolase</keyword>
<feature type="binding site" evidence="8">
    <location>
        <position position="259"/>
    </location>
    <ligand>
        <name>allantoate</name>
        <dbReference type="ChEBI" id="CHEBI:17536"/>
    </ligand>
</feature>
<proteinExistence type="inferred from homology"/>
<dbReference type="GO" id="GO:0050538">
    <property type="term" value="F:N-carbamoyl-L-amino-acid hydrolase activity"/>
    <property type="evidence" value="ECO:0007669"/>
    <property type="project" value="UniProtKB-EC"/>
</dbReference>
<dbReference type="InterPro" id="IPR010158">
    <property type="entry name" value="Amidase_Cbmase"/>
</dbReference>
<dbReference type="PANTHER" id="PTHR32494:SF19">
    <property type="entry name" value="ALLANTOATE DEIMINASE-RELATED"/>
    <property type="match status" value="1"/>
</dbReference>
<name>A0A3G9G3I5_9CAUL</name>
<evidence type="ECO:0000259" key="10">
    <source>
        <dbReference type="Pfam" id="PF07687"/>
    </source>
</evidence>
<evidence type="ECO:0000256" key="2">
    <source>
        <dbReference type="ARBA" id="ARBA00006153"/>
    </source>
</evidence>
<dbReference type="Pfam" id="PF07687">
    <property type="entry name" value="M20_dimer"/>
    <property type="match status" value="1"/>
</dbReference>
<keyword evidence="6" id="KW-0464">Manganese</keyword>
<feature type="binding site" evidence="8">
    <location>
        <position position="332"/>
    </location>
    <ligand>
        <name>allantoate</name>
        <dbReference type="ChEBI" id="CHEBI:17536"/>
    </ligand>
</feature>
<dbReference type="RefSeq" id="WP_126423537.1">
    <property type="nucleotide sequence ID" value="NZ_AP018828.1"/>
</dbReference>
<evidence type="ECO:0000313" key="12">
    <source>
        <dbReference type="Proteomes" id="UP000278756"/>
    </source>
</evidence>
<comment type="subunit">
    <text evidence="3">Homodimer.</text>
</comment>
<dbReference type="EMBL" id="AP018828">
    <property type="protein sequence ID" value="BBF81902.1"/>
    <property type="molecule type" value="Genomic_DNA"/>
</dbReference>
<feature type="binding site" evidence="8">
    <location>
        <position position="319"/>
    </location>
    <ligand>
        <name>allantoate</name>
        <dbReference type="ChEBI" id="CHEBI:17536"/>
    </ligand>
</feature>
<feature type="binding site" evidence="7">
    <location>
        <position position="426"/>
    </location>
    <ligand>
        <name>Zn(2+)</name>
        <dbReference type="ChEBI" id="CHEBI:29105"/>
        <label>2</label>
    </ligand>
</feature>
<dbReference type="SUPFAM" id="SSF55031">
    <property type="entry name" value="Bacterial exopeptidase dimerisation domain"/>
    <property type="match status" value="1"/>
</dbReference>
<feature type="binding site" evidence="7">
    <location>
        <position position="170"/>
    </location>
    <ligand>
        <name>Zn(2+)</name>
        <dbReference type="ChEBI" id="CHEBI:29105"/>
        <label>2</label>
    </ligand>
</feature>
<dbReference type="GO" id="GO:0046872">
    <property type="term" value="F:metal ion binding"/>
    <property type="evidence" value="ECO:0007669"/>
    <property type="project" value="UniProtKB-KW"/>
</dbReference>
<dbReference type="CDD" id="cd03884">
    <property type="entry name" value="M20_bAS"/>
    <property type="match status" value="1"/>
</dbReference>
<evidence type="ECO:0000256" key="3">
    <source>
        <dbReference type="ARBA" id="ARBA00011738"/>
    </source>
</evidence>
<dbReference type="AlphaFoldDB" id="A0A3G9G3I5"/>
<dbReference type="Gene3D" id="3.40.630.10">
    <property type="entry name" value="Zn peptidases"/>
    <property type="match status" value="2"/>
</dbReference>
<dbReference type="EC" id="3.5.1.87" evidence="11"/>